<dbReference type="RefSeq" id="WP_162276835.1">
    <property type="nucleotide sequence ID" value="NZ_MBTF01000004.1"/>
</dbReference>
<organism evidence="3 4">
    <name type="scientific">Mucilaginibacter pedocola</name>
    <dbReference type="NCBI Taxonomy" id="1792845"/>
    <lineage>
        <taxon>Bacteria</taxon>
        <taxon>Pseudomonadati</taxon>
        <taxon>Bacteroidota</taxon>
        <taxon>Sphingobacteriia</taxon>
        <taxon>Sphingobacteriales</taxon>
        <taxon>Sphingobacteriaceae</taxon>
        <taxon>Mucilaginibacter</taxon>
    </lineage>
</organism>
<sequence>MLTYKQKSLIAELSYLLFVGVLSPFATGSQIWDKPSFTLSLVLLNIMGLPVIIIFYRLYLPYTVGKKRYWLFALLFPVYILLYEIWYRLTALAMVAMPFIPKGYRDNLYTAYPWDYEHGLFHQTLGYTCLVMAAATSIYVIRLLFKNQHNLFAAETDKLKLELNHLKSQVQPHFFFNTLNNLYALSVHASPKAPEMIAGLSSIMRYVLYNAQQDKVHLQQEVDFIHSYIKLESIRHDNSEAIEFSVQGDVGALEIEPLLFLPLIENAFKHSLQKNLTNKWVKLALAVDEDELVFQTSNPVAEKGTITNGEGGIGLNNVRKRLQLLYPESHQLDVHRGESIFTVTLTIQLN</sequence>
<evidence type="ECO:0000259" key="2">
    <source>
        <dbReference type="Pfam" id="PF06580"/>
    </source>
</evidence>
<dbReference type="InterPro" id="IPR036890">
    <property type="entry name" value="HATPase_C_sf"/>
</dbReference>
<feature type="transmembrane region" description="Helical" evidence="1">
    <location>
        <begin position="38"/>
        <end position="59"/>
    </location>
</feature>
<feature type="domain" description="Signal transduction histidine kinase internal region" evidence="2">
    <location>
        <begin position="162"/>
        <end position="238"/>
    </location>
</feature>
<dbReference type="GO" id="GO:0000155">
    <property type="term" value="F:phosphorelay sensor kinase activity"/>
    <property type="evidence" value="ECO:0007669"/>
    <property type="project" value="InterPro"/>
</dbReference>
<evidence type="ECO:0000313" key="4">
    <source>
        <dbReference type="Proteomes" id="UP000189739"/>
    </source>
</evidence>
<reference evidence="3 4" key="1">
    <citation type="submission" date="2016-07" db="EMBL/GenBank/DDBJ databases">
        <title>Genomic analysis of zinc-resistant bacterium Mucilaginibacter pedocola TBZ30.</title>
        <authorList>
            <person name="Huang J."/>
            <person name="Tang J."/>
        </authorList>
    </citation>
    <scope>NUCLEOTIDE SEQUENCE [LARGE SCALE GENOMIC DNA]</scope>
    <source>
        <strain evidence="3 4">TBZ30</strain>
    </source>
</reference>
<feature type="transmembrane region" description="Helical" evidence="1">
    <location>
        <begin position="120"/>
        <end position="141"/>
    </location>
</feature>
<dbReference type="PANTHER" id="PTHR34220">
    <property type="entry name" value="SENSOR HISTIDINE KINASE YPDA"/>
    <property type="match status" value="1"/>
</dbReference>
<protein>
    <recommendedName>
        <fullName evidence="2">Signal transduction histidine kinase internal region domain-containing protein</fullName>
    </recommendedName>
</protein>
<evidence type="ECO:0000256" key="1">
    <source>
        <dbReference type="SAM" id="Phobius"/>
    </source>
</evidence>
<accession>A0A1S9PIN9</accession>
<gene>
    <name evidence="3" type="ORF">BC343_22845</name>
</gene>
<dbReference type="Gene3D" id="3.30.565.10">
    <property type="entry name" value="Histidine kinase-like ATPase, C-terminal domain"/>
    <property type="match status" value="1"/>
</dbReference>
<dbReference type="SUPFAM" id="SSF55874">
    <property type="entry name" value="ATPase domain of HSP90 chaperone/DNA topoisomerase II/histidine kinase"/>
    <property type="match status" value="1"/>
</dbReference>
<dbReference type="EMBL" id="MBTF01000004">
    <property type="protein sequence ID" value="OOQ60813.1"/>
    <property type="molecule type" value="Genomic_DNA"/>
</dbReference>
<dbReference type="STRING" id="1792845.BC343_22845"/>
<keyword evidence="4" id="KW-1185">Reference proteome</keyword>
<proteinExistence type="predicted"/>
<comment type="caution">
    <text evidence="3">The sequence shown here is derived from an EMBL/GenBank/DDBJ whole genome shotgun (WGS) entry which is preliminary data.</text>
</comment>
<dbReference type="InterPro" id="IPR050640">
    <property type="entry name" value="Bact_2-comp_sensor_kinase"/>
</dbReference>
<evidence type="ECO:0000313" key="3">
    <source>
        <dbReference type="EMBL" id="OOQ60813.1"/>
    </source>
</evidence>
<dbReference type="Pfam" id="PF06580">
    <property type="entry name" value="His_kinase"/>
    <property type="match status" value="1"/>
</dbReference>
<dbReference type="AlphaFoldDB" id="A0A1S9PIN9"/>
<keyword evidence="1" id="KW-1133">Transmembrane helix</keyword>
<keyword evidence="1" id="KW-0472">Membrane</keyword>
<name>A0A1S9PIN9_9SPHI</name>
<feature type="transmembrane region" description="Helical" evidence="1">
    <location>
        <begin position="71"/>
        <end position="100"/>
    </location>
</feature>
<dbReference type="GO" id="GO:0016020">
    <property type="term" value="C:membrane"/>
    <property type="evidence" value="ECO:0007669"/>
    <property type="project" value="InterPro"/>
</dbReference>
<feature type="transmembrane region" description="Helical" evidence="1">
    <location>
        <begin position="12"/>
        <end position="32"/>
    </location>
</feature>
<dbReference type="PANTHER" id="PTHR34220:SF7">
    <property type="entry name" value="SENSOR HISTIDINE KINASE YPDA"/>
    <property type="match status" value="1"/>
</dbReference>
<dbReference type="InterPro" id="IPR010559">
    <property type="entry name" value="Sig_transdc_His_kin_internal"/>
</dbReference>
<dbReference type="Proteomes" id="UP000189739">
    <property type="component" value="Unassembled WGS sequence"/>
</dbReference>
<keyword evidence="1" id="KW-0812">Transmembrane</keyword>